<keyword evidence="2" id="KW-1133">Transmembrane helix</keyword>
<feature type="region of interest" description="Disordered" evidence="1">
    <location>
        <begin position="309"/>
        <end position="336"/>
    </location>
</feature>
<dbReference type="PANTHER" id="PTHR40765">
    <property type="entry name" value="ESX-2 SECRETION SYSTEM ATPASE ECCB2"/>
    <property type="match status" value="1"/>
</dbReference>
<feature type="compositionally biased region" description="Basic and acidic residues" evidence="1">
    <location>
        <begin position="327"/>
        <end position="336"/>
    </location>
</feature>
<evidence type="ECO:0000313" key="3">
    <source>
        <dbReference type="EMBL" id="SOD64241.1"/>
    </source>
</evidence>
<dbReference type="Proteomes" id="UP000219072">
    <property type="component" value="Unassembled WGS sequence"/>
</dbReference>
<accession>A0A286E005</accession>
<dbReference type="Pfam" id="PF05108">
    <property type="entry name" value="T7SS_ESX1_EccB"/>
    <property type="match status" value="1"/>
</dbReference>
<evidence type="ECO:0000256" key="1">
    <source>
        <dbReference type="SAM" id="MobiDB-lite"/>
    </source>
</evidence>
<keyword evidence="4" id="KW-1185">Reference proteome</keyword>
<keyword evidence="2" id="KW-0472">Membrane</keyword>
<proteinExistence type="predicted"/>
<dbReference type="InterPro" id="IPR044857">
    <property type="entry name" value="T7SS_EccB_R1"/>
</dbReference>
<dbReference type="OrthoDB" id="3847604at2"/>
<dbReference type="AlphaFoldDB" id="A0A286E005"/>
<feature type="compositionally biased region" description="Acidic residues" evidence="1">
    <location>
        <begin position="472"/>
        <end position="487"/>
    </location>
</feature>
<organism evidence="3 4">
    <name type="scientific">Streptomyces zhaozhouensis</name>
    <dbReference type="NCBI Taxonomy" id="1300267"/>
    <lineage>
        <taxon>Bacteria</taxon>
        <taxon>Bacillati</taxon>
        <taxon>Actinomycetota</taxon>
        <taxon>Actinomycetes</taxon>
        <taxon>Kitasatosporales</taxon>
        <taxon>Streptomycetaceae</taxon>
        <taxon>Streptomyces</taxon>
    </lineage>
</organism>
<evidence type="ECO:0000313" key="4">
    <source>
        <dbReference type="Proteomes" id="UP000219072"/>
    </source>
</evidence>
<evidence type="ECO:0000256" key="2">
    <source>
        <dbReference type="SAM" id="Phobius"/>
    </source>
</evidence>
<dbReference type="RefSeq" id="WP_097232678.1">
    <property type="nucleotide sequence ID" value="NZ_OCNE01000015.1"/>
</dbReference>
<gene>
    <name evidence="3" type="ORF">SAMN06297387_115101</name>
</gene>
<reference evidence="3 4" key="1">
    <citation type="submission" date="2017-09" db="EMBL/GenBank/DDBJ databases">
        <authorList>
            <person name="Ehlers B."/>
            <person name="Leendertz F.H."/>
        </authorList>
    </citation>
    <scope>NUCLEOTIDE SEQUENCE [LARGE SCALE GENOMIC DNA]</scope>
    <source>
        <strain evidence="3 4">CGMCC 4.7095</strain>
    </source>
</reference>
<keyword evidence="2" id="KW-0812">Transmembrane</keyword>
<dbReference type="PANTHER" id="PTHR40765:SF2">
    <property type="entry name" value="ESX-2 SECRETION SYSTEM ATPASE ECCB2"/>
    <property type="match status" value="1"/>
</dbReference>
<dbReference type="EMBL" id="OCNE01000015">
    <property type="protein sequence ID" value="SOD64241.1"/>
    <property type="molecule type" value="Genomic_DNA"/>
</dbReference>
<feature type="region of interest" description="Disordered" evidence="1">
    <location>
        <begin position="448"/>
        <end position="487"/>
    </location>
</feature>
<name>A0A286E005_9ACTN</name>
<dbReference type="Gene3D" id="3.30.2390.20">
    <property type="entry name" value="Type VII secretion system EccB, repeat 1 domain"/>
    <property type="match status" value="1"/>
</dbReference>
<protein>
    <submittedName>
        <fullName evidence="3">Type VII secretion protein EccB</fullName>
    </submittedName>
</protein>
<feature type="transmembrane region" description="Helical" evidence="2">
    <location>
        <begin position="40"/>
        <end position="61"/>
    </location>
</feature>
<dbReference type="GO" id="GO:0005576">
    <property type="term" value="C:extracellular region"/>
    <property type="evidence" value="ECO:0007669"/>
    <property type="project" value="TreeGrafter"/>
</dbReference>
<dbReference type="NCBIfam" id="TIGR03919">
    <property type="entry name" value="T7SS_EccB"/>
    <property type="match status" value="1"/>
</dbReference>
<sequence>MATTRDQADAYAYENRRRTTTLIRGADEARLDPRRRLNRALGGGVAFGVLIMAGFGIAGWLGGGRGPDLPDNGAVILGDGGDRYVVDEGVVHPALNLSSALLVGGGDLTEVRRRTLDEAPRGLPVGIPGAPDALPDADELTDGDWTLCATPAETGGPPTHTALYVSVPGVAPGPEAERGATVLVEGEDGELWLLAEGRRFALASGIRDLLGLQQVRAVPLPRQIIATVPEGPAIEIPEPGAGAGQPPTAELPFDALVGDLAHTETGGPSQQFFLVRPEGLVAVSPLLHTLLSAEAGTDHLIGLTEAARAPRADEAAPGDRAWPDALPRAEEPGRDRPVCVSTPPGGQPGDAPWQAVVHLPDALPEPADLTPVTSTDGERLGLLDAIYLPPGSGAVVRSTTSAGSGGTLTLVTDSGTAYPFATPDAVERLGYRPDEAPSVPRAYVALLPAGPVLDPQAAAREQRGVDGGTAEPAEDGNADDEPTDEEG</sequence>
<dbReference type="InterPro" id="IPR007795">
    <property type="entry name" value="T7SS_EccB"/>
</dbReference>